<evidence type="ECO:0000256" key="3">
    <source>
        <dbReference type="ARBA" id="ARBA00022832"/>
    </source>
</evidence>
<dbReference type="OrthoDB" id="9807606at2"/>
<dbReference type="AlphaFoldDB" id="A0A2Z2NUY3"/>
<evidence type="ECO:0000313" key="8">
    <source>
        <dbReference type="Proteomes" id="UP000250079"/>
    </source>
</evidence>
<dbReference type="InterPro" id="IPR029045">
    <property type="entry name" value="ClpP/crotonase-like_dom_sf"/>
</dbReference>
<dbReference type="GO" id="GO:0006635">
    <property type="term" value="P:fatty acid beta-oxidation"/>
    <property type="evidence" value="ECO:0007669"/>
    <property type="project" value="UniProtKB-UniPathway"/>
</dbReference>
<keyword evidence="4" id="KW-0443">Lipid metabolism</keyword>
<evidence type="ECO:0000256" key="6">
    <source>
        <dbReference type="RuleBase" id="RU003707"/>
    </source>
</evidence>
<evidence type="ECO:0000256" key="4">
    <source>
        <dbReference type="ARBA" id="ARBA00023098"/>
    </source>
</evidence>
<reference evidence="7 8" key="1">
    <citation type="submission" date="2016-12" db="EMBL/GenBank/DDBJ databases">
        <authorList>
            <person name="Song W.-J."/>
            <person name="Kurnit D.M."/>
        </authorList>
    </citation>
    <scope>NUCLEOTIDE SEQUENCE [LARGE SCALE GENOMIC DNA]</scope>
    <source>
        <strain evidence="7 8">IMCC3135</strain>
    </source>
</reference>
<evidence type="ECO:0000313" key="7">
    <source>
        <dbReference type="EMBL" id="ASJ72600.1"/>
    </source>
</evidence>
<dbReference type="Gene3D" id="1.10.12.10">
    <property type="entry name" value="Lyase 2-enoyl-coa Hydratase, Chain A, domain 2"/>
    <property type="match status" value="1"/>
</dbReference>
<keyword evidence="5" id="KW-0413">Isomerase</keyword>
<dbReference type="RefSeq" id="WP_088917902.1">
    <property type="nucleotide sequence ID" value="NZ_CP018632.1"/>
</dbReference>
<dbReference type="Gene3D" id="3.90.226.10">
    <property type="entry name" value="2-enoyl-CoA Hydratase, Chain A, domain 1"/>
    <property type="match status" value="1"/>
</dbReference>
<dbReference type="Proteomes" id="UP000250079">
    <property type="component" value="Chromosome"/>
</dbReference>
<dbReference type="EC" id="4.2.1.150" evidence="7"/>
<dbReference type="KEGG" id="gai:IMCC3135_12560"/>
<evidence type="ECO:0000256" key="5">
    <source>
        <dbReference type="ARBA" id="ARBA00023235"/>
    </source>
</evidence>
<protein>
    <submittedName>
        <fullName evidence="7">Short-chain-enoyl-CoA hydratase</fullName>
        <ecNumber evidence="7">4.2.1.150</ecNumber>
    </submittedName>
</protein>
<dbReference type="NCBIfam" id="NF004794">
    <property type="entry name" value="PRK06142.1"/>
    <property type="match status" value="1"/>
</dbReference>
<comment type="similarity">
    <text evidence="2 6">Belongs to the enoyl-CoA hydratase/isomerase family.</text>
</comment>
<dbReference type="PANTHER" id="PTHR43149">
    <property type="entry name" value="ENOYL-COA HYDRATASE"/>
    <property type="match status" value="1"/>
</dbReference>
<dbReference type="SUPFAM" id="SSF52096">
    <property type="entry name" value="ClpP/crotonase"/>
    <property type="match status" value="1"/>
</dbReference>
<dbReference type="InterPro" id="IPR001753">
    <property type="entry name" value="Enoyl-CoA_hydra/iso"/>
</dbReference>
<keyword evidence="8" id="KW-1185">Reference proteome</keyword>
<dbReference type="GO" id="GO:0016853">
    <property type="term" value="F:isomerase activity"/>
    <property type="evidence" value="ECO:0007669"/>
    <property type="project" value="UniProtKB-KW"/>
</dbReference>
<evidence type="ECO:0000256" key="1">
    <source>
        <dbReference type="ARBA" id="ARBA00005005"/>
    </source>
</evidence>
<dbReference type="CDD" id="cd06558">
    <property type="entry name" value="crotonase-like"/>
    <property type="match status" value="1"/>
</dbReference>
<dbReference type="InterPro" id="IPR014748">
    <property type="entry name" value="Enoyl-CoA_hydra_C"/>
</dbReference>
<gene>
    <name evidence="7" type="primary">crt_2</name>
    <name evidence="7" type="ORF">IMCC3135_12560</name>
</gene>
<proteinExistence type="inferred from homology"/>
<comment type="pathway">
    <text evidence="1">Lipid metabolism; fatty acid beta-oxidation.</text>
</comment>
<dbReference type="GO" id="GO:0018812">
    <property type="term" value="F:3-hydroxyacyl-CoA dehydratase activity"/>
    <property type="evidence" value="ECO:0007669"/>
    <property type="project" value="UniProtKB-EC"/>
</dbReference>
<dbReference type="InterPro" id="IPR045002">
    <property type="entry name" value="Ech1-like"/>
</dbReference>
<dbReference type="InterPro" id="IPR018376">
    <property type="entry name" value="Enoyl-CoA_hyd/isom_CS"/>
</dbReference>
<organism evidence="7 8">
    <name type="scientific">Granulosicoccus antarcticus IMCC3135</name>
    <dbReference type="NCBI Taxonomy" id="1192854"/>
    <lineage>
        <taxon>Bacteria</taxon>
        <taxon>Pseudomonadati</taxon>
        <taxon>Pseudomonadota</taxon>
        <taxon>Gammaproteobacteria</taxon>
        <taxon>Chromatiales</taxon>
        <taxon>Granulosicoccaceae</taxon>
        <taxon>Granulosicoccus</taxon>
    </lineage>
</organism>
<name>A0A2Z2NUY3_9GAMM</name>
<dbReference type="Pfam" id="PF00378">
    <property type="entry name" value="ECH_1"/>
    <property type="match status" value="1"/>
</dbReference>
<keyword evidence="3" id="KW-0276">Fatty acid metabolism</keyword>
<dbReference type="PROSITE" id="PS00166">
    <property type="entry name" value="ENOYL_COA_HYDRATASE"/>
    <property type="match status" value="1"/>
</dbReference>
<dbReference type="EMBL" id="CP018632">
    <property type="protein sequence ID" value="ASJ72600.1"/>
    <property type="molecule type" value="Genomic_DNA"/>
</dbReference>
<accession>A0A2Z2NUY3</accession>
<dbReference type="FunFam" id="1.10.12.10:FF:000004">
    <property type="entry name" value="Delta3,5-delta2,4-dienoyl-CoA isomerase"/>
    <property type="match status" value="1"/>
</dbReference>
<sequence>MNHESFEVELRDRVAHVRLSRPDKRNSMNARFWAELPALVSELEQDGEARAIVLSSTGPHFSTGMDVSVFASKAADEGQANAGQRAARFHDTVIRLQRSFSCLEAARIPVLAAIQGGCVGAGVDLVTACDMRYATKDAYFTIYETNLAMTADVGTFPRICKLMPDGIVRELAYTGRPMGADEALQYGLVNKLYDSQEEMVESVLKIAASIASKAPMAVYGCKRMILHARDHTVADTLDYVALWNASYFQHAEVAEAMSAQAEKRPGNFVALPAVQAADDPLEIP</sequence>
<keyword evidence="7" id="KW-0456">Lyase</keyword>
<dbReference type="UniPathway" id="UPA00659"/>
<evidence type="ECO:0000256" key="2">
    <source>
        <dbReference type="ARBA" id="ARBA00005254"/>
    </source>
</evidence>